<organism evidence="2 3">
    <name type="scientific">Centaurea solstitialis</name>
    <name type="common">yellow star-thistle</name>
    <dbReference type="NCBI Taxonomy" id="347529"/>
    <lineage>
        <taxon>Eukaryota</taxon>
        <taxon>Viridiplantae</taxon>
        <taxon>Streptophyta</taxon>
        <taxon>Embryophyta</taxon>
        <taxon>Tracheophyta</taxon>
        <taxon>Spermatophyta</taxon>
        <taxon>Magnoliopsida</taxon>
        <taxon>eudicotyledons</taxon>
        <taxon>Gunneridae</taxon>
        <taxon>Pentapetalae</taxon>
        <taxon>asterids</taxon>
        <taxon>campanulids</taxon>
        <taxon>Asterales</taxon>
        <taxon>Asteraceae</taxon>
        <taxon>Carduoideae</taxon>
        <taxon>Cardueae</taxon>
        <taxon>Centaureinae</taxon>
        <taxon>Centaurea</taxon>
    </lineage>
</organism>
<dbReference type="PANTHER" id="PTHR33018">
    <property type="entry name" value="OS10G0338966 PROTEIN-RELATED"/>
    <property type="match status" value="1"/>
</dbReference>
<reference evidence="2" key="1">
    <citation type="submission" date="2023-03" db="EMBL/GenBank/DDBJ databases">
        <title>Chromosome-scale reference genome and RAD-based genetic map of yellow starthistle (Centaurea solstitialis) reveal putative structural variation and QTLs associated with invader traits.</title>
        <authorList>
            <person name="Reatini B."/>
            <person name="Cang F.A."/>
            <person name="Jiang Q."/>
            <person name="Mckibben M.T.W."/>
            <person name="Barker M.S."/>
            <person name="Rieseberg L.H."/>
            <person name="Dlugosch K.M."/>
        </authorList>
    </citation>
    <scope>NUCLEOTIDE SEQUENCE</scope>
    <source>
        <strain evidence="2">CAN-66</strain>
        <tissue evidence="2">Leaf</tissue>
    </source>
</reference>
<evidence type="ECO:0000313" key="2">
    <source>
        <dbReference type="EMBL" id="KAJ9545099.1"/>
    </source>
</evidence>
<accession>A0AA38SLV8</accession>
<dbReference type="EMBL" id="JARYMX010000006">
    <property type="protein sequence ID" value="KAJ9545099.1"/>
    <property type="molecule type" value="Genomic_DNA"/>
</dbReference>
<dbReference type="AlphaFoldDB" id="A0AA38SLV8"/>
<sequence length="342" mass="38825">MAIPQENRSGELLSKSKRLRGKTRCIKLHKDVVQYGVKHMIEFDDTGNFKGKYKSEIFSFLGSFVRKEVGLTKLSWKKVSKEVKDTINFIYDEGMKKLTMHHLADALRNFRSKMYQRFILPNIGKPSKLKVVPKQYGNIEQADWDKFVEDKLSDQFKIIHCTEKGLSELAKASRAKHKARQTKDGGYENDEIKDKVNHEKEIYDGSLKLEHGIDSLTLALGKKHHGSVRGVSKGMTPTRYWNIPRCKRSSRNCTLQRQLDDEKKENAEKVDLEVPLNASFEGQNSLTSRLLASHGTSVASNLSNRSAHDKTIAKSSKRPRQSSEVDYKPVSVKGAAVAMNSQ</sequence>
<dbReference type="PANTHER" id="PTHR33018:SF31">
    <property type="entry name" value="TRANSPOSASE, PTTA_EN_SPM, PLANT"/>
    <property type="match status" value="1"/>
</dbReference>
<name>A0AA38SLV8_9ASTR</name>
<proteinExistence type="predicted"/>
<keyword evidence="3" id="KW-1185">Reference proteome</keyword>
<gene>
    <name evidence="2" type="ORF">OSB04_024806</name>
</gene>
<protein>
    <submittedName>
        <fullName evidence="2">Uncharacterized protein</fullName>
    </submittedName>
</protein>
<evidence type="ECO:0000313" key="3">
    <source>
        <dbReference type="Proteomes" id="UP001172457"/>
    </source>
</evidence>
<feature type="region of interest" description="Disordered" evidence="1">
    <location>
        <begin position="297"/>
        <end position="342"/>
    </location>
</feature>
<comment type="caution">
    <text evidence="2">The sequence shown here is derived from an EMBL/GenBank/DDBJ whole genome shotgun (WGS) entry which is preliminary data.</text>
</comment>
<evidence type="ECO:0000256" key="1">
    <source>
        <dbReference type="SAM" id="MobiDB-lite"/>
    </source>
</evidence>
<dbReference type="Proteomes" id="UP001172457">
    <property type="component" value="Chromosome 6"/>
</dbReference>